<dbReference type="PANTHER" id="PTHR19339">
    <property type="entry name" value="T CELL RECEPTOR ALPHA VARIABLE 39"/>
    <property type="match status" value="1"/>
</dbReference>
<dbReference type="EMBL" id="GL214321">
    <property type="protein sequence ID" value="EFB12789.1"/>
    <property type="molecule type" value="Genomic_DNA"/>
</dbReference>
<keyword evidence="6" id="KW-0325">Glycoprotein</keyword>
<dbReference type="Pfam" id="PF07686">
    <property type="entry name" value="V-set"/>
    <property type="match status" value="1"/>
</dbReference>
<dbReference type="InParanoid" id="D2I8X2"/>
<comment type="subcellular location">
    <subcellularLocation>
        <location evidence="1">Cell membrane</location>
    </subcellularLocation>
</comment>
<evidence type="ECO:0000256" key="7">
    <source>
        <dbReference type="ARBA" id="ARBA00038651"/>
    </source>
</evidence>
<accession>D2I8X2</accession>
<dbReference type="InterPro" id="IPR013783">
    <property type="entry name" value="Ig-like_fold"/>
</dbReference>
<feature type="domain" description="Ig-like" evidence="9">
    <location>
        <begin position="13"/>
        <end position="101"/>
    </location>
</feature>
<proteinExistence type="predicted"/>
<dbReference type="InterPro" id="IPR036179">
    <property type="entry name" value="Ig-like_dom_sf"/>
</dbReference>
<keyword evidence="8" id="KW-1064">Adaptive immunity</keyword>
<evidence type="ECO:0000259" key="9">
    <source>
        <dbReference type="PROSITE" id="PS50835"/>
    </source>
</evidence>
<evidence type="ECO:0000256" key="5">
    <source>
        <dbReference type="ARBA" id="ARBA00023157"/>
    </source>
</evidence>
<feature type="non-terminal residue" evidence="10">
    <location>
        <position position="1"/>
    </location>
</feature>
<keyword evidence="8" id="KW-0391">Immunity</keyword>
<dbReference type="InterPro" id="IPR013106">
    <property type="entry name" value="Ig_V-set"/>
</dbReference>
<gene>
    <name evidence="10" type="ORF">PANDA_022584</name>
</gene>
<comment type="subunit">
    <text evidence="7">Alpha-beta TR is a heterodimer composed of an alpha and beta chain; disulfide-linked. The alpha-beta TR is associated with the transmembrane signaling CD3 coreceptor proteins to form the TR-CD3 (TcR or TCR). The assembly of alpha-beta TR heterodimers with CD3 occurs in the endoplasmic reticulum where a single alpha-beta TR heterodimer associates with one CD3D-CD3E heterodimer, one CD3G-CD3E heterodimer and one CD247 homodimer forming a stable octameric structure. CD3D-CD3E and CD3G-CD3E heterodimers preferentially associate with TR alpha and TR beta chains, respectively. The association of the CD247 homodimer is the last step of TcR assembly in the endoplasmic reticulum and is required for transport to the cell surface.</text>
</comment>
<evidence type="ECO:0000313" key="10">
    <source>
        <dbReference type="EMBL" id="EFB12789.1"/>
    </source>
</evidence>
<evidence type="ECO:0000256" key="4">
    <source>
        <dbReference type="ARBA" id="ARBA00023136"/>
    </source>
</evidence>
<dbReference type="PROSITE" id="PS50835">
    <property type="entry name" value="IG_LIKE"/>
    <property type="match status" value="1"/>
</dbReference>
<protein>
    <recommendedName>
        <fullName evidence="9">Ig-like domain-containing protein</fullName>
    </recommendedName>
</protein>
<feature type="non-terminal residue" evidence="10">
    <location>
        <position position="101"/>
    </location>
</feature>
<dbReference type="PANTHER" id="PTHR19339:SF8">
    <property type="entry name" value="IG-LIKE DOMAIN-CONTAINING PROTEIN"/>
    <property type="match status" value="1"/>
</dbReference>
<dbReference type="AlphaFoldDB" id="D2I8X2"/>
<evidence type="ECO:0000256" key="1">
    <source>
        <dbReference type="ARBA" id="ARBA00004236"/>
    </source>
</evidence>
<organism evidence="10">
    <name type="scientific">Ailuropoda melanoleuca</name>
    <name type="common">Giant panda</name>
    <dbReference type="NCBI Taxonomy" id="9646"/>
    <lineage>
        <taxon>Eukaryota</taxon>
        <taxon>Metazoa</taxon>
        <taxon>Chordata</taxon>
        <taxon>Craniata</taxon>
        <taxon>Vertebrata</taxon>
        <taxon>Euteleostomi</taxon>
        <taxon>Mammalia</taxon>
        <taxon>Eutheria</taxon>
        <taxon>Laurasiatheria</taxon>
        <taxon>Carnivora</taxon>
        <taxon>Caniformia</taxon>
        <taxon>Ursidae</taxon>
        <taxon>Ailuropoda</taxon>
    </lineage>
</organism>
<keyword evidence="3" id="KW-0732">Signal</keyword>
<evidence type="ECO:0000256" key="6">
    <source>
        <dbReference type="ARBA" id="ARBA00023180"/>
    </source>
</evidence>
<evidence type="ECO:0000256" key="3">
    <source>
        <dbReference type="ARBA" id="ARBA00022729"/>
    </source>
</evidence>
<dbReference type="Gene3D" id="2.60.40.10">
    <property type="entry name" value="Immunoglobulins"/>
    <property type="match status" value="1"/>
</dbReference>
<evidence type="ECO:0000256" key="2">
    <source>
        <dbReference type="ARBA" id="ARBA00022475"/>
    </source>
</evidence>
<keyword evidence="8" id="KW-1279">T cell receptor</keyword>
<keyword evidence="5" id="KW-1015">Disulfide bond</keyword>
<sequence length="101" mass="11366">LFFSFSTGVRAQMKVEQSPKVLTLQEGRNASMMCNCSSSMTGVQWFQQSPEGRLTSLSYIASGIQQKGRLIFTVYTKERNSHLYITDSQPGDSFTYFCAVE</sequence>
<keyword evidence="2" id="KW-1003">Cell membrane</keyword>
<keyword evidence="4" id="KW-0472">Membrane</keyword>
<evidence type="ECO:0000256" key="8">
    <source>
        <dbReference type="ARBA" id="ARBA00043266"/>
    </source>
</evidence>
<dbReference type="InterPro" id="IPR007110">
    <property type="entry name" value="Ig-like_dom"/>
</dbReference>
<dbReference type="InterPro" id="IPR051896">
    <property type="entry name" value="TCR_alpha_variable"/>
</dbReference>
<name>D2I8X2_AILME</name>
<dbReference type="SUPFAM" id="SSF48726">
    <property type="entry name" value="Immunoglobulin"/>
    <property type="match status" value="1"/>
</dbReference>
<dbReference type="GO" id="GO:0042101">
    <property type="term" value="C:T cell receptor complex"/>
    <property type="evidence" value="ECO:0007669"/>
    <property type="project" value="UniProtKB-KW"/>
</dbReference>
<reference evidence="10" key="1">
    <citation type="journal article" date="2010" name="Nature">
        <title>The sequence and de novo assembly of the giant panda genome.</title>
        <authorList>
            <person name="Li R."/>
            <person name="Fan W."/>
            <person name="Tian G."/>
            <person name="Zhu H."/>
            <person name="He L."/>
            <person name="Cai J."/>
            <person name="Huang Q."/>
            <person name="Cai Q."/>
            <person name="Li B."/>
            <person name="Bai Y."/>
            <person name="Zhang Z."/>
            <person name="Zhang Y."/>
            <person name="Wang W."/>
            <person name="Li J."/>
            <person name="Wei F."/>
            <person name="Li H."/>
            <person name="Jian M."/>
            <person name="Li J."/>
            <person name="Zhang Z."/>
            <person name="Nielsen R."/>
            <person name="Li D."/>
            <person name="Gu W."/>
            <person name="Yang Z."/>
            <person name="Xuan Z."/>
            <person name="Ryder O.A."/>
            <person name="Leung F.C."/>
            <person name="Zhou Y."/>
            <person name="Cao J."/>
            <person name="Sun X."/>
            <person name="Fu Y."/>
            <person name="Fang X."/>
            <person name="Guo X."/>
            <person name="Wang B."/>
            <person name="Hou R."/>
            <person name="Shen F."/>
            <person name="Mu B."/>
            <person name="Ni P."/>
            <person name="Lin R."/>
            <person name="Qian W."/>
            <person name="Wang G."/>
            <person name="Yu C."/>
            <person name="Nie W."/>
            <person name="Wang J."/>
            <person name="Wu Z."/>
            <person name="Liang H."/>
            <person name="Min J."/>
            <person name="Wu Q."/>
            <person name="Cheng S."/>
            <person name="Ruan J."/>
            <person name="Wang M."/>
            <person name="Shi Z."/>
            <person name="Wen M."/>
            <person name="Liu B."/>
            <person name="Ren X."/>
            <person name="Zheng H."/>
            <person name="Dong D."/>
            <person name="Cook K."/>
            <person name="Shan G."/>
            <person name="Zhang H."/>
            <person name="Kosiol C."/>
            <person name="Xie X."/>
            <person name="Lu Z."/>
            <person name="Zheng H."/>
            <person name="Li Y."/>
            <person name="Steiner C.C."/>
            <person name="Lam T.T."/>
            <person name="Lin S."/>
            <person name="Zhang Q."/>
            <person name="Li G."/>
            <person name="Tian J."/>
            <person name="Gong T."/>
            <person name="Liu H."/>
            <person name="Zhang D."/>
            <person name="Fang L."/>
            <person name="Ye C."/>
            <person name="Zhang J."/>
            <person name="Hu W."/>
            <person name="Xu A."/>
            <person name="Ren Y."/>
            <person name="Zhang G."/>
            <person name="Bruford M.W."/>
            <person name="Li Q."/>
            <person name="Ma L."/>
            <person name="Guo Y."/>
            <person name="An N."/>
            <person name="Hu Y."/>
            <person name="Zheng Y."/>
            <person name="Shi Y."/>
            <person name="Li Z."/>
            <person name="Liu Q."/>
            <person name="Chen Y."/>
            <person name="Zhao J."/>
            <person name="Qu N."/>
            <person name="Zhao S."/>
            <person name="Tian F."/>
            <person name="Wang X."/>
            <person name="Wang H."/>
            <person name="Xu L."/>
            <person name="Liu X."/>
            <person name="Vinar T."/>
            <person name="Wang Y."/>
            <person name="Lam T.W."/>
            <person name="Yiu S.M."/>
            <person name="Liu S."/>
            <person name="Zhang H."/>
            <person name="Li D."/>
            <person name="Huang Y."/>
            <person name="Wang X."/>
            <person name="Yang G."/>
            <person name="Jiang Z."/>
            <person name="Wang J."/>
            <person name="Qin N."/>
            <person name="Li L."/>
            <person name="Li J."/>
            <person name="Bolund L."/>
            <person name="Kristiansen K."/>
            <person name="Wong G.K."/>
            <person name="Olson M."/>
            <person name="Zhang X."/>
            <person name="Li S."/>
            <person name="Yang H."/>
            <person name="Wang J."/>
            <person name="Wang J."/>
        </authorList>
    </citation>
    <scope>NUCLEOTIDE SEQUENCE [LARGE SCALE GENOMIC DNA]</scope>
</reference>